<dbReference type="EMBL" id="JBBPBN010000028">
    <property type="protein sequence ID" value="KAK9006618.1"/>
    <property type="molecule type" value="Genomic_DNA"/>
</dbReference>
<protein>
    <submittedName>
        <fullName evidence="1">Uncharacterized protein</fullName>
    </submittedName>
</protein>
<comment type="caution">
    <text evidence="1">The sequence shown here is derived from an EMBL/GenBank/DDBJ whole genome shotgun (WGS) entry which is preliminary data.</text>
</comment>
<gene>
    <name evidence="1" type="ORF">V6N11_018953</name>
</gene>
<keyword evidence="2" id="KW-1185">Reference proteome</keyword>
<evidence type="ECO:0000313" key="1">
    <source>
        <dbReference type="EMBL" id="KAK9006618.1"/>
    </source>
</evidence>
<proteinExistence type="predicted"/>
<evidence type="ECO:0000313" key="2">
    <source>
        <dbReference type="Proteomes" id="UP001396334"/>
    </source>
</evidence>
<accession>A0ABR2R161</accession>
<organism evidence="1 2">
    <name type="scientific">Hibiscus sabdariffa</name>
    <name type="common">roselle</name>
    <dbReference type="NCBI Taxonomy" id="183260"/>
    <lineage>
        <taxon>Eukaryota</taxon>
        <taxon>Viridiplantae</taxon>
        <taxon>Streptophyta</taxon>
        <taxon>Embryophyta</taxon>
        <taxon>Tracheophyta</taxon>
        <taxon>Spermatophyta</taxon>
        <taxon>Magnoliopsida</taxon>
        <taxon>eudicotyledons</taxon>
        <taxon>Gunneridae</taxon>
        <taxon>Pentapetalae</taxon>
        <taxon>rosids</taxon>
        <taxon>malvids</taxon>
        <taxon>Malvales</taxon>
        <taxon>Malvaceae</taxon>
        <taxon>Malvoideae</taxon>
        <taxon>Hibiscus</taxon>
    </lineage>
</organism>
<reference evidence="1 2" key="1">
    <citation type="journal article" date="2024" name="G3 (Bethesda)">
        <title>Genome assembly of Hibiscus sabdariffa L. provides insights into metabolisms of medicinal natural products.</title>
        <authorList>
            <person name="Kim T."/>
        </authorList>
    </citation>
    <scope>NUCLEOTIDE SEQUENCE [LARGE SCALE GENOMIC DNA]</scope>
    <source>
        <strain evidence="1">TK-2024</strain>
        <tissue evidence="1">Old leaves</tissue>
    </source>
</reference>
<sequence>MMLEVITKRLLPHIRDHEGHHLSNKKLQGKVQETTCKTIKPSRQFHKVVGSKTCFSADEYKVYHPSFGGHGEDRSDQSNRARAGAVGGNELMSLCIVCLTLSTFTTKSPSNAKVFEDPPKFYKKRLRDPNILL</sequence>
<name>A0ABR2R161_9ROSI</name>
<dbReference type="Proteomes" id="UP001396334">
    <property type="component" value="Unassembled WGS sequence"/>
</dbReference>